<gene>
    <name evidence="2" type="ORF">RRG08_041102</name>
</gene>
<organism evidence="2 3">
    <name type="scientific">Elysia crispata</name>
    <name type="common">lettuce slug</name>
    <dbReference type="NCBI Taxonomy" id="231223"/>
    <lineage>
        <taxon>Eukaryota</taxon>
        <taxon>Metazoa</taxon>
        <taxon>Spiralia</taxon>
        <taxon>Lophotrochozoa</taxon>
        <taxon>Mollusca</taxon>
        <taxon>Gastropoda</taxon>
        <taxon>Heterobranchia</taxon>
        <taxon>Euthyneura</taxon>
        <taxon>Panpulmonata</taxon>
        <taxon>Sacoglossa</taxon>
        <taxon>Placobranchoidea</taxon>
        <taxon>Plakobranchidae</taxon>
        <taxon>Elysia</taxon>
    </lineage>
</organism>
<dbReference type="GO" id="GO:0005615">
    <property type="term" value="C:extracellular space"/>
    <property type="evidence" value="ECO:0007669"/>
    <property type="project" value="TreeGrafter"/>
</dbReference>
<evidence type="ECO:0000259" key="1">
    <source>
        <dbReference type="PROSITE" id="PS51406"/>
    </source>
</evidence>
<proteinExistence type="predicted"/>
<feature type="domain" description="Fibrinogen C-terminal" evidence="1">
    <location>
        <begin position="55"/>
        <end position="168"/>
    </location>
</feature>
<reference evidence="2" key="1">
    <citation type="journal article" date="2023" name="G3 (Bethesda)">
        <title>A reference genome for the long-term kleptoplast-retaining sea slug Elysia crispata morphotype clarki.</title>
        <authorList>
            <person name="Eastman K.E."/>
            <person name="Pendleton A.L."/>
            <person name="Shaikh M.A."/>
            <person name="Suttiyut T."/>
            <person name="Ogas R."/>
            <person name="Tomko P."/>
            <person name="Gavelis G."/>
            <person name="Widhalm J.R."/>
            <person name="Wisecaver J.H."/>
        </authorList>
    </citation>
    <scope>NUCLEOTIDE SEQUENCE</scope>
    <source>
        <strain evidence="2">ECLA1</strain>
    </source>
</reference>
<dbReference type="AlphaFoldDB" id="A0AAE0YPE4"/>
<dbReference type="InterPro" id="IPR050373">
    <property type="entry name" value="Fibrinogen_C-term_domain"/>
</dbReference>
<evidence type="ECO:0000313" key="3">
    <source>
        <dbReference type="Proteomes" id="UP001283361"/>
    </source>
</evidence>
<dbReference type="InterPro" id="IPR036056">
    <property type="entry name" value="Fibrinogen-like_C"/>
</dbReference>
<dbReference type="Gene3D" id="3.90.215.10">
    <property type="entry name" value="Gamma Fibrinogen, chain A, domain 1"/>
    <property type="match status" value="1"/>
</dbReference>
<dbReference type="SUPFAM" id="SSF56496">
    <property type="entry name" value="Fibrinogen C-terminal domain-like"/>
    <property type="match status" value="1"/>
</dbReference>
<keyword evidence="3" id="KW-1185">Reference proteome</keyword>
<dbReference type="PROSITE" id="PS51406">
    <property type="entry name" value="FIBRINOGEN_C_2"/>
    <property type="match status" value="1"/>
</dbReference>
<protein>
    <recommendedName>
        <fullName evidence="1">Fibrinogen C-terminal domain-containing protein</fullName>
    </recommendedName>
</protein>
<dbReference type="InterPro" id="IPR014716">
    <property type="entry name" value="Fibrinogen_a/b/g_C_1"/>
</dbReference>
<sequence>MDRIRSDLKESISNNFLSTVHEEHDAILNASQGCKDFGKAVATTSTAYLGSMNKRTGFGHLDEDFWLGNDNIHAITLTETYELRVDLRYKGKSVFAQYSQFSVSDEMSKYTLRLGIYSGTAGNSLDYHNNCGFSTFDRDFDNDHLNCAEENKGGWWFNKCDVANLIGN</sequence>
<dbReference type="InterPro" id="IPR002181">
    <property type="entry name" value="Fibrinogen_a/b/g_C_dom"/>
</dbReference>
<name>A0AAE0YPE4_9GAST</name>
<comment type="caution">
    <text evidence="2">The sequence shown here is derived from an EMBL/GenBank/DDBJ whole genome shotgun (WGS) entry which is preliminary data.</text>
</comment>
<dbReference type="Proteomes" id="UP001283361">
    <property type="component" value="Unassembled WGS sequence"/>
</dbReference>
<evidence type="ECO:0000313" key="2">
    <source>
        <dbReference type="EMBL" id="KAK3753580.1"/>
    </source>
</evidence>
<accession>A0AAE0YPE4</accession>
<dbReference type="Pfam" id="PF00147">
    <property type="entry name" value="Fibrinogen_C"/>
    <property type="match status" value="1"/>
</dbReference>
<dbReference type="SMART" id="SM00186">
    <property type="entry name" value="FBG"/>
    <property type="match status" value="1"/>
</dbReference>
<dbReference type="EMBL" id="JAWDGP010005703">
    <property type="protein sequence ID" value="KAK3753580.1"/>
    <property type="molecule type" value="Genomic_DNA"/>
</dbReference>
<dbReference type="PANTHER" id="PTHR19143">
    <property type="entry name" value="FIBRINOGEN/TENASCIN/ANGIOPOEITIN"/>
    <property type="match status" value="1"/>
</dbReference>